<feature type="signal peptide" evidence="3">
    <location>
        <begin position="1"/>
        <end position="24"/>
    </location>
</feature>
<keyword evidence="2" id="KW-1133">Transmembrane helix</keyword>
<keyword evidence="2" id="KW-0472">Membrane</keyword>
<feature type="region of interest" description="Disordered" evidence="1">
    <location>
        <begin position="87"/>
        <end position="111"/>
    </location>
</feature>
<evidence type="ECO:0000313" key="4">
    <source>
        <dbReference type="EMBL" id="PLW07411.1"/>
    </source>
</evidence>
<dbReference type="Proteomes" id="UP000235388">
    <property type="component" value="Unassembled WGS sequence"/>
</dbReference>
<keyword evidence="6" id="KW-1185">Reference proteome</keyword>
<keyword evidence="2" id="KW-0812">Transmembrane</keyword>
<evidence type="ECO:0000313" key="6">
    <source>
        <dbReference type="Proteomes" id="UP000235388"/>
    </source>
</evidence>
<name>A0A2N5S2E0_9BASI</name>
<evidence type="ECO:0000313" key="5">
    <source>
        <dbReference type="EMBL" id="PLW54266.1"/>
    </source>
</evidence>
<dbReference type="EMBL" id="PGCJ01001229">
    <property type="protein sequence ID" value="PLW07411.1"/>
    <property type="molecule type" value="Genomic_DNA"/>
</dbReference>
<evidence type="ECO:0000256" key="1">
    <source>
        <dbReference type="SAM" id="MobiDB-lite"/>
    </source>
</evidence>
<dbReference type="EMBL" id="PGCJ01000048">
    <property type="protein sequence ID" value="PLW54266.1"/>
    <property type="molecule type" value="Genomic_DNA"/>
</dbReference>
<evidence type="ECO:0000256" key="3">
    <source>
        <dbReference type="SAM" id="SignalP"/>
    </source>
</evidence>
<dbReference type="AlphaFoldDB" id="A0A2N5S2E0"/>
<accession>A0A2N5S2E0</accession>
<comment type="caution">
    <text evidence="4">The sequence shown here is derived from an EMBL/GenBank/DDBJ whole genome shotgun (WGS) entry which is preliminary data.</text>
</comment>
<reference evidence="4 6" key="1">
    <citation type="submission" date="2017-11" db="EMBL/GenBank/DDBJ databases">
        <title>De novo assembly and phasing of dikaryotic genomes from two isolates of Puccinia coronata f. sp. avenae, the causal agent of oat crown rust.</title>
        <authorList>
            <person name="Miller M.E."/>
            <person name="Zhang Y."/>
            <person name="Omidvar V."/>
            <person name="Sperschneider J."/>
            <person name="Schwessinger B."/>
            <person name="Raley C."/>
            <person name="Palmer J.M."/>
            <person name="Garnica D."/>
            <person name="Upadhyaya N."/>
            <person name="Rathjen J."/>
            <person name="Taylor J.M."/>
            <person name="Park R.F."/>
            <person name="Dodds P.N."/>
            <person name="Hirsch C.D."/>
            <person name="Kianian S.F."/>
            <person name="Figueroa M."/>
        </authorList>
    </citation>
    <scope>NUCLEOTIDE SEQUENCE [LARGE SCALE GENOMIC DNA]</scope>
    <source>
        <strain evidence="4">12NC29</strain>
    </source>
</reference>
<feature type="transmembrane region" description="Helical" evidence="2">
    <location>
        <begin position="156"/>
        <end position="174"/>
    </location>
</feature>
<keyword evidence="3" id="KW-0732">Signal</keyword>
<evidence type="ECO:0000256" key="2">
    <source>
        <dbReference type="SAM" id="Phobius"/>
    </source>
</evidence>
<proteinExistence type="predicted"/>
<sequence length="177" mass="20020">MVKSIFTMFPWFLTLSLLTGSTWGVEQPEEVRLLIDHSGWESDKEKSEIVEHCSLNMDPMEHCLSPYQPQPSESSKEVLERLLENHDPNDDLITPTDQELEAGGKGSDAKSTASTTYSWLEFPVTNSESNIASMKTVTDEHIIDCLCWELHTHTVLGLYVAFTLCLVVLFFIAVHKM</sequence>
<gene>
    <name evidence="5" type="ORF">PCANC_05187</name>
    <name evidence="4" type="ORF">PCANC_26081</name>
</gene>
<protein>
    <submittedName>
        <fullName evidence="4">Uncharacterized protein</fullName>
    </submittedName>
</protein>
<organism evidence="4 6">
    <name type="scientific">Puccinia coronata f. sp. avenae</name>
    <dbReference type="NCBI Taxonomy" id="200324"/>
    <lineage>
        <taxon>Eukaryota</taxon>
        <taxon>Fungi</taxon>
        <taxon>Dikarya</taxon>
        <taxon>Basidiomycota</taxon>
        <taxon>Pucciniomycotina</taxon>
        <taxon>Pucciniomycetes</taxon>
        <taxon>Pucciniales</taxon>
        <taxon>Pucciniaceae</taxon>
        <taxon>Puccinia</taxon>
    </lineage>
</organism>
<feature type="chain" id="PRO_5015083465" evidence="3">
    <location>
        <begin position="25"/>
        <end position="177"/>
    </location>
</feature>